<dbReference type="GO" id="GO:0004386">
    <property type="term" value="F:helicase activity"/>
    <property type="evidence" value="ECO:0007669"/>
    <property type="project" value="UniProtKB-KW"/>
</dbReference>
<evidence type="ECO:0000256" key="16">
    <source>
        <dbReference type="SAM" id="MobiDB-lite"/>
    </source>
</evidence>
<evidence type="ECO:0000259" key="17">
    <source>
        <dbReference type="PROSITE" id="PS51198"/>
    </source>
</evidence>
<evidence type="ECO:0000256" key="5">
    <source>
        <dbReference type="ARBA" id="ARBA00022801"/>
    </source>
</evidence>
<organism evidence="19 20">
    <name type="scientific">Brachybacterium epidermidis</name>
    <dbReference type="NCBI Taxonomy" id="2781983"/>
    <lineage>
        <taxon>Bacteria</taxon>
        <taxon>Bacillati</taxon>
        <taxon>Actinomycetota</taxon>
        <taxon>Actinomycetes</taxon>
        <taxon>Micrococcales</taxon>
        <taxon>Dermabacteraceae</taxon>
        <taxon>Brachybacterium</taxon>
    </lineage>
</organism>
<sequence length="1060" mass="111140">MGAGALTLLGPDPSAVPPVLPLEQLAPAQATAADHVREGRHVLAHGGPATGRTALALSAAAALSQEHGGEVLLMAPRRATAAHLRDALAAHGTPGVRVATPAALGYSVLRAAALAAGRGEPSLVTGAEQDALLADLIAARTAWHLEVEPAARTLPGFRTELRDVLARAAELGLGPAGLERLGLEHDRPAWRDAAAVLRDYLGVLDLESAAALDAGPRLDAGSLVRRAARLVSEGTVSPPARAVVVDDAQDLTAAGIALVVALAATGASVLATSCPDAAVDTFRGALPDAAARLREQLPGLVHEVVLAGAHRVDARIVDAAAALRWRLPLAGAPAATRRREAPPSRAGADGQRGGVQALRASDRAEEAHLIASALRDLHHREQIPYDRMAVVCRSGAAVAELADLLTRTGLPVRTPRRPRPLREEPVVQDLLRLVEIGATGVEQIDPLTATALLHGPFGDADALRLRRIRRLLLQAAPAEDSAGEHADSQQLLARALLHSDVPGLPAPDARGRTAAPVHRIRAMITAAREHREGSAAEVLWAAWDASGLATGWRAAALGARHGSEGARARLAGSRLDALLELFAAAERLTDRRPGARPLDLIEQVRSQAVVEDTLAPSAAPRGSVEVLTPAQIAGRHREAVVLARLQEGVWPDLRLRSTLLGAVELSLLAGGRAGSQLPQDPEALRAVQREQVIADELRLAVSALGRARRHVLVTAVEDDDHTPSALFDVLEDIAEGDWLDLEALRADPGPAPDPRRLVAALRRALHHPDPERARDAALALAALGAAGAPGAQPEQWYHQQPSSTAPLQEPGAPIRLSPSALERADDCPQSWLMERAGGSRGSGPAQSIGTALHRLAQDHPRGGQDLLEQLHSLLRDLPGADTWSGRRRVRRAEDAAQLLAAHLAASPPPLAVEAPFEVALGPVLLRGTVDRIEGDTGTIRVVDLKTGRVAKTAKATEQDLQLAAYQAAVREGALADQLGPDAPRHLAGAQLVHVGTGGRTAAVRTQQALTRAEDPAWFDTVVHQVAADVSGARVIARLNSHCTRCAVRSSCPLQPEGAQL</sequence>
<keyword evidence="5 15" id="KW-0378">Hydrolase</keyword>
<evidence type="ECO:0000256" key="4">
    <source>
        <dbReference type="ARBA" id="ARBA00022763"/>
    </source>
</evidence>
<evidence type="ECO:0000313" key="19">
    <source>
        <dbReference type="EMBL" id="MBE9405153.1"/>
    </source>
</evidence>
<dbReference type="InterPro" id="IPR038726">
    <property type="entry name" value="PDDEXK_AddAB-type"/>
</dbReference>
<dbReference type="InterPro" id="IPR027417">
    <property type="entry name" value="P-loop_NTPase"/>
</dbReference>
<feature type="binding site" evidence="15">
    <location>
        <begin position="46"/>
        <end position="53"/>
    </location>
    <ligand>
        <name>ATP</name>
        <dbReference type="ChEBI" id="CHEBI:30616"/>
    </ligand>
</feature>
<dbReference type="InterPro" id="IPR011604">
    <property type="entry name" value="PDDEXK-like_dom_sf"/>
</dbReference>
<accession>A0ABR9W4U1</accession>
<feature type="region of interest" description="Disordered" evidence="16">
    <location>
        <begin position="333"/>
        <end position="353"/>
    </location>
</feature>
<dbReference type="PANTHER" id="PTHR11070:SF59">
    <property type="entry name" value="DNA 3'-5' HELICASE"/>
    <property type="match status" value="1"/>
</dbReference>
<dbReference type="Gene3D" id="3.40.50.300">
    <property type="entry name" value="P-loop containing nucleotide triphosphate hydrolases"/>
    <property type="match status" value="2"/>
</dbReference>
<dbReference type="Proteomes" id="UP000644727">
    <property type="component" value="Unassembled WGS sequence"/>
</dbReference>
<evidence type="ECO:0000256" key="12">
    <source>
        <dbReference type="ARBA" id="ARBA00034617"/>
    </source>
</evidence>
<evidence type="ECO:0000256" key="14">
    <source>
        <dbReference type="ARBA" id="ARBA00048988"/>
    </source>
</evidence>
<comment type="catalytic activity">
    <reaction evidence="12">
        <text>Couples ATP hydrolysis with the unwinding of duplex DNA by translocating in the 3'-5' direction.</text>
        <dbReference type="EC" id="5.6.2.4"/>
    </reaction>
</comment>
<dbReference type="SUPFAM" id="SSF52540">
    <property type="entry name" value="P-loop containing nucleoside triphosphate hydrolases"/>
    <property type="match status" value="1"/>
</dbReference>
<dbReference type="PROSITE" id="PS51217">
    <property type="entry name" value="UVRD_HELICASE_CTER"/>
    <property type="match status" value="1"/>
</dbReference>
<feature type="domain" description="UvrD-like helicase C-terminal" evidence="18">
    <location>
        <begin position="324"/>
        <end position="619"/>
    </location>
</feature>
<evidence type="ECO:0000313" key="20">
    <source>
        <dbReference type="Proteomes" id="UP000644727"/>
    </source>
</evidence>
<dbReference type="Pfam" id="PF12705">
    <property type="entry name" value="PDDEXK_1"/>
    <property type="match status" value="1"/>
</dbReference>
<dbReference type="InterPro" id="IPR000212">
    <property type="entry name" value="DNA_helicase_UvrD/REP"/>
</dbReference>
<evidence type="ECO:0000256" key="6">
    <source>
        <dbReference type="ARBA" id="ARBA00022806"/>
    </source>
</evidence>
<dbReference type="PROSITE" id="PS51198">
    <property type="entry name" value="UVRD_HELICASE_ATP_BIND"/>
    <property type="match status" value="1"/>
</dbReference>
<feature type="domain" description="UvrD-like helicase ATP-binding" evidence="17">
    <location>
        <begin position="25"/>
        <end position="313"/>
    </location>
</feature>
<comment type="caution">
    <text evidence="19">The sequence shown here is derived from an EMBL/GenBank/DDBJ whole genome shotgun (WGS) entry which is preliminary data.</text>
</comment>
<keyword evidence="6 15" id="KW-0347">Helicase</keyword>
<dbReference type="SUPFAM" id="SSF52980">
    <property type="entry name" value="Restriction endonuclease-like"/>
    <property type="match status" value="1"/>
</dbReference>
<keyword evidence="9" id="KW-0238">DNA-binding</keyword>
<name>A0ABR9W4U1_9MICO</name>
<evidence type="ECO:0000256" key="8">
    <source>
        <dbReference type="ARBA" id="ARBA00022840"/>
    </source>
</evidence>
<evidence type="ECO:0000256" key="7">
    <source>
        <dbReference type="ARBA" id="ARBA00022839"/>
    </source>
</evidence>
<evidence type="ECO:0000259" key="18">
    <source>
        <dbReference type="PROSITE" id="PS51217"/>
    </source>
</evidence>
<evidence type="ECO:0000256" key="9">
    <source>
        <dbReference type="ARBA" id="ARBA00023125"/>
    </source>
</evidence>
<keyword evidence="3 15" id="KW-0547">Nucleotide-binding</keyword>
<evidence type="ECO:0000256" key="15">
    <source>
        <dbReference type="PROSITE-ProRule" id="PRU00560"/>
    </source>
</evidence>
<evidence type="ECO:0000256" key="13">
    <source>
        <dbReference type="ARBA" id="ARBA00034808"/>
    </source>
</evidence>
<dbReference type="InterPro" id="IPR014016">
    <property type="entry name" value="UvrD-like_ATP-bd"/>
</dbReference>
<evidence type="ECO:0000256" key="2">
    <source>
        <dbReference type="ARBA" id="ARBA00022722"/>
    </source>
</evidence>
<keyword evidence="8 15" id="KW-0067">ATP-binding</keyword>
<keyword evidence="20" id="KW-1185">Reference proteome</keyword>
<evidence type="ECO:0000256" key="3">
    <source>
        <dbReference type="ARBA" id="ARBA00022741"/>
    </source>
</evidence>
<dbReference type="PANTHER" id="PTHR11070">
    <property type="entry name" value="UVRD / RECB / PCRA DNA HELICASE FAMILY MEMBER"/>
    <property type="match status" value="1"/>
</dbReference>
<dbReference type="EC" id="5.6.2.4" evidence="13"/>
<feature type="region of interest" description="Disordered" evidence="16">
    <location>
        <begin position="790"/>
        <end position="814"/>
    </location>
</feature>
<keyword evidence="11" id="KW-0413">Isomerase</keyword>
<keyword evidence="7" id="KW-0269">Exonuclease</keyword>
<dbReference type="EMBL" id="JADEYR010000022">
    <property type="protein sequence ID" value="MBE9405153.1"/>
    <property type="molecule type" value="Genomic_DNA"/>
</dbReference>
<dbReference type="Gene3D" id="1.10.10.160">
    <property type="match status" value="1"/>
</dbReference>
<protein>
    <recommendedName>
        <fullName evidence="13">DNA 3'-5' helicase</fullName>
        <ecNumber evidence="13">5.6.2.4</ecNumber>
    </recommendedName>
</protein>
<comment type="similarity">
    <text evidence="1">Belongs to the helicase family. UvrD subfamily.</text>
</comment>
<dbReference type="InterPro" id="IPR013986">
    <property type="entry name" value="DExx_box_DNA_helicase_dom_sf"/>
</dbReference>
<keyword evidence="2" id="KW-0540">Nuclease</keyword>
<feature type="compositionally biased region" description="Polar residues" evidence="16">
    <location>
        <begin position="797"/>
        <end position="806"/>
    </location>
</feature>
<dbReference type="InterPro" id="IPR014017">
    <property type="entry name" value="DNA_helicase_UvrD-like_C"/>
</dbReference>
<dbReference type="InterPro" id="IPR011335">
    <property type="entry name" value="Restrct_endonuc-II-like"/>
</dbReference>
<evidence type="ECO:0000256" key="10">
    <source>
        <dbReference type="ARBA" id="ARBA00023204"/>
    </source>
</evidence>
<keyword evidence="4" id="KW-0227">DNA damage</keyword>
<evidence type="ECO:0000256" key="1">
    <source>
        <dbReference type="ARBA" id="ARBA00009922"/>
    </source>
</evidence>
<reference evidence="19 20" key="1">
    <citation type="submission" date="2020-10" db="EMBL/GenBank/DDBJ databases">
        <title>Draft genome and description of Brachybacterium epidermidis sp nov.</title>
        <authorList>
            <person name="Boxberger M."/>
            <person name="La Scola B."/>
        </authorList>
    </citation>
    <scope>NUCLEOTIDE SEQUENCE [LARGE SCALE GENOMIC DNA]</scope>
    <source>
        <strain evidence="19 20">Marseille-Q2903</strain>
    </source>
</reference>
<dbReference type="Pfam" id="PF00580">
    <property type="entry name" value="UvrD-helicase"/>
    <property type="match status" value="1"/>
</dbReference>
<evidence type="ECO:0000256" key="11">
    <source>
        <dbReference type="ARBA" id="ARBA00023235"/>
    </source>
</evidence>
<gene>
    <name evidence="19" type="ORF">IOE58_13535</name>
</gene>
<keyword evidence="10" id="KW-0234">DNA repair</keyword>
<comment type="catalytic activity">
    <reaction evidence="14">
        <text>ATP + H2O = ADP + phosphate + H(+)</text>
        <dbReference type="Rhea" id="RHEA:13065"/>
        <dbReference type="ChEBI" id="CHEBI:15377"/>
        <dbReference type="ChEBI" id="CHEBI:15378"/>
        <dbReference type="ChEBI" id="CHEBI:30616"/>
        <dbReference type="ChEBI" id="CHEBI:43474"/>
        <dbReference type="ChEBI" id="CHEBI:456216"/>
        <dbReference type="EC" id="5.6.2.4"/>
    </reaction>
</comment>
<proteinExistence type="inferred from homology"/>
<dbReference type="Gene3D" id="3.90.320.10">
    <property type="match status" value="1"/>
</dbReference>
<dbReference type="Gene3D" id="1.10.486.10">
    <property type="entry name" value="PCRA, domain 4"/>
    <property type="match status" value="1"/>
</dbReference>